<proteinExistence type="inferred from homology"/>
<dbReference type="NCBIfam" id="NF006826">
    <property type="entry name" value="PRK09347.1-3"/>
    <property type="match status" value="1"/>
</dbReference>
<dbReference type="InterPro" id="IPR043134">
    <property type="entry name" value="GTP-CH-I_N"/>
</dbReference>
<dbReference type="Pfam" id="PF01227">
    <property type="entry name" value="GTP_cyclohydroI"/>
    <property type="match status" value="1"/>
</dbReference>
<evidence type="ECO:0000256" key="4">
    <source>
        <dbReference type="ARBA" id="ARBA00022801"/>
    </source>
</evidence>
<evidence type="ECO:0000256" key="5">
    <source>
        <dbReference type="HAMAP-Rule" id="MF_00223"/>
    </source>
</evidence>
<dbReference type="GO" id="GO:0003934">
    <property type="term" value="F:GTP cyclohydrolase I activity"/>
    <property type="evidence" value="ECO:0007669"/>
    <property type="project" value="UniProtKB-UniRule"/>
</dbReference>
<dbReference type="PANTHER" id="PTHR11109:SF7">
    <property type="entry name" value="GTP CYCLOHYDROLASE 1"/>
    <property type="match status" value="1"/>
</dbReference>
<feature type="binding site" evidence="5">
    <location>
        <position position="88"/>
    </location>
    <ligand>
        <name>Zn(2+)</name>
        <dbReference type="ChEBI" id="CHEBI:29105"/>
    </ligand>
</feature>
<keyword evidence="4 5" id="KW-0378">Hydrolase</keyword>
<keyword evidence="5" id="KW-0342">GTP-binding</keyword>
<dbReference type="GO" id="GO:0005737">
    <property type="term" value="C:cytoplasm"/>
    <property type="evidence" value="ECO:0007669"/>
    <property type="project" value="TreeGrafter"/>
</dbReference>
<evidence type="ECO:0000256" key="2">
    <source>
        <dbReference type="ARBA" id="ARBA00005080"/>
    </source>
</evidence>
<evidence type="ECO:0000256" key="3">
    <source>
        <dbReference type="ARBA" id="ARBA00022563"/>
    </source>
</evidence>
<comment type="catalytic activity">
    <reaction evidence="1 5">
        <text>GTP + H2O = 7,8-dihydroneopterin 3'-triphosphate + formate + H(+)</text>
        <dbReference type="Rhea" id="RHEA:17473"/>
        <dbReference type="ChEBI" id="CHEBI:15377"/>
        <dbReference type="ChEBI" id="CHEBI:15378"/>
        <dbReference type="ChEBI" id="CHEBI:15740"/>
        <dbReference type="ChEBI" id="CHEBI:37565"/>
        <dbReference type="ChEBI" id="CHEBI:58462"/>
        <dbReference type="EC" id="3.5.4.16"/>
    </reaction>
</comment>
<dbReference type="NCBIfam" id="TIGR00063">
    <property type="entry name" value="folE"/>
    <property type="match status" value="1"/>
</dbReference>
<dbReference type="PANTHER" id="PTHR11109">
    <property type="entry name" value="GTP CYCLOHYDROLASE I"/>
    <property type="match status" value="1"/>
</dbReference>
<dbReference type="GO" id="GO:0046654">
    <property type="term" value="P:tetrahydrofolate biosynthetic process"/>
    <property type="evidence" value="ECO:0007669"/>
    <property type="project" value="UniProtKB-UniRule"/>
</dbReference>
<keyword evidence="5" id="KW-0547">Nucleotide-binding</keyword>
<dbReference type="GO" id="GO:0006729">
    <property type="term" value="P:tetrahydrobiopterin biosynthetic process"/>
    <property type="evidence" value="ECO:0007669"/>
    <property type="project" value="TreeGrafter"/>
</dbReference>
<dbReference type="EMBL" id="NVSR01000017">
    <property type="protein sequence ID" value="PCI29247.1"/>
    <property type="molecule type" value="Genomic_DNA"/>
</dbReference>
<dbReference type="FunFam" id="3.30.1130.10:FF:000001">
    <property type="entry name" value="GTP cyclohydrolase 1"/>
    <property type="match status" value="1"/>
</dbReference>
<organism evidence="7 8">
    <name type="scientific">SAR324 cluster bacterium</name>
    <dbReference type="NCBI Taxonomy" id="2024889"/>
    <lineage>
        <taxon>Bacteria</taxon>
        <taxon>Deltaproteobacteria</taxon>
        <taxon>SAR324 cluster</taxon>
    </lineage>
</organism>
<dbReference type="NCBIfam" id="NF006825">
    <property type="entry name" value="PRK09347.1-2"/>
    <property type="match status" value="1"/>
</dbReference>
<dbReference type="EC" id="3.5.4.16" evidence="5"/>
<keyword evidence="5" id="KW-0479">Metal-binding</keyword>
<dbReference type="HAMAP" id="MF_00223">
    <property type="entry name" value="FolE"/>
    <property type="match status" value="1"/>
</dbReference>
<comment type="caution">
    <text evidence="7">The sequence shown here is derived from an EMBL/GenBank/DDBJ whole genome shotgun (WGS) entry which is preliminary data.</text>
</comment>
<gene>
    <name evidence="5 7" type="primary">folE</name>
    <name evidence="7" type="ORF">COB67_04490</name>
</gene>
<dbReference type="GO" id="GO:0006730">
    <property type="term" value="P:one-carbon metabolic process"/>
    <property type="evidence" value="ECO:0007669"/>
    <property type="project" value="UniProtKB-UniRule"/>
</dbReference>
<dbReference type="InterPro" id="IPR001474">
    <property type="entry name" value="GTP_CycHdrlase_I"/>
</dbReference>
<feature type="binding site" evidence="5">
    <location>
        <position position="156"/>
    </location>
    <ligand>
        <name>Zn(2+)</name>
        <dbReference type="ChEBI" id="CHEBI:29105"/>
    </ligand>
</feature>
<accession>A0A2A4T8C5</accession>
<dbReference type="InterPro" id="IPR020602">
    <property type="entry name" value="GTP_CycHdrlase_I_dom"/>
</dbReference>
<dbReference type="GO" id="GO:0008270">
    <property type="term" value="F:zinc ion binding"/>
    <property type="evidence" value="ECO:0007669"/>
    <property type="project" value="UniProtKB-UniRule"/>
</dbReference>
<comment type="subunit">
    <text evidence="5">Homopolymer.</text>
</comment>
<evidence type="ECO:0000313" key="7">
    <source>
        <dbReference type="EMBL" id="PCI29247.1"/>
    </source>
</evidence>
<dbReference type="AlphaFoldDB" id="A0A2A4T8C5"/>
<name>A0A2A4T8C5_9DELT</name>
<reference evidence="8" key="1">
    <citation type="submission" date="2017-08" db="EMBL/GenBank/DDBJ databases">
        <title>A dynamic microbial community with high functional redundancy inhabits the cold, oxic subseafloor aquifer.</title>
        <authorList>
            <person name="Tully B.J."/>
            <person name="Wheat C.G."/>
            <person name="Glazer B.T."/>
            <person name="Huber J.A."/>
        </authorList>
    </citation>
    <scope>NUCLEOTIDE SEQUENCE [LARGE SCALE GENOMIC DNA]</scope>
</reference>
<sequence>MNQRKLVKSEVSREEALECVRKLIQYIGDDPEREGLLDTPERVISSYDELFSGYHLDAHQILQKTFPTSSKEMVVLSNIEIYSTCEHHMIPFVGKCHIAYIPNERVIGLSKLARMMEVFSRRLQIQEELTLEIAETLNDHVHAFGVAVMIEAKHMCMSARGINKQHSVMTTTAMLGRFQEDRELKNDFFRLVDKQSAGMH</sequence>
<feature type="binding site" evidence="5">
    <location>
        <position position="85"/>
    </location>
    <ligand>
        <name>Zn(2+)</name>
        <dbReference type="ChEBI" id="CHEBI:29105"/>
    </ligand>
</feature>
<dbReference type="Gene3D" id="3.30.1130.10">
    <property type="match status" value="1"/>
</dbReference>
<dbReference type="Gene3D" id="1.10.286.10">
    <property type="match status" value="1"/>
</dbReference>
<dbReference type="SUPFAM" id="SSF55620">
    <property type="entry name" value="Tetrahydrobiopterin biosynthesis enzymes-like"/>
    <property type="match status" value="1"/>
</dbReference>
<dbReference type="Proteomes" id="UP000218113">
    <property type="component" value="Unassembled WGS sequence"/>
</dbReference>
<keyword evidence="3 5" id="KW-0554">One-carbon metabolism</keyword>
<comment type="pathway">
    <text evidence="2 5">Cofactor biosynthesis; 7,8-dihydroneopterin triphosphate biosynthesis; 7,8-dihydroneopterin triphosphate from GTP: step 1/1.</text>
</comment>
<dbReference type="InterPro" id="IPR043133">
    <property type="entry name" value="GTP-CH-I_C/QueF"/>
</dbReference>
<evidence type="ECO:0000259" key="6">
    <source>
        <dbReference type="Pfam" id="PF01227"/>
    </source>
</evidence>
<keyword evidence="5" id="KW-0862">Zinc</keyword>
<comment type="similarity">
    <text evidence="5">Belongs to the GTP cyclohydrolase I family.</text>
</comment>
<dbReference type="GO" id="GO:0005525">
    <property type="term" value="F:GTP binding"/>
    <property type="evidence" value="ECO:0007669"/>
    <property type="project" value="UniProtKB-KW"/>
</dbReference>
<evidence type="ECO:0000256" key="1">
    <source>
        <dbReference type="ARBA" id="ARBA00001052"/>
    </source>
</evidence>
<dbReference type="UniPathway" id="UPA00848">
    <property type="reaction ID" value="UER00151"/>
</dbReference>
<evidence type="ECO:0000313" key="8">
    <source>
        <dbReference type="Proteomes" id="UP000218113"/>
    </source>
</evidence>
<feature type="domain" description="GTP cyclohydrolase I" evidence="6">
    <location>
        <begin position="19"/>
        <end position="192"/>
    </location>
</feature>
<protein>
    <recommendedName>
        <fullName evidence="5">GTP cyclohydrolase 1</fullName>
        <ecNumber evidence="5">3.5.4.16</ecNumber>
    </recommendedName>
    <alternativeName>
        <fullName evidence="5">GTP cyclohydrolase I</fullName>
        <shortName evidence="5">GTP-CH-I</shortName>
    </alternativeName>
</protein>